<dbReference type="KEGG" id="elq:Ga0102493_11639"/>
<name>A0A074NGI8_9SPHN</name>
<sequence length="196" mass="20969">MRMVVLGCATLLAGCSVNIGNETPPPASAPRAAGVEAPQERLPTDVRRATIIVRDMEKSLRLYRDVIGLEVNYDTTVTTSGVALPAGEPGATARLVLLNANDPWVGWIGLMEWTSPPIPADDYPKRMGPGDVVLVLNTDDVEGRCAAAKDVPGVTFTAEPRLQVYPGRDGGAEIRVMGCNFFDPDGILIELNQILD</sequence>
<organism evidence="2 3">
    <name type="scientific">Erythrobacter litoralis</name>
    <dbReference type="NCBI Taxonomy" id="39960"/>
    <lineage>
        <taxon>Bacteria</taxon>
        <taxon>Pseudomonadati</taxon>
        <taxon>Pseudomonadota</taxon>
        <taxon>Alphaproteobacteria</taxon>
        <taxon>Sphingomonadales</taxon>
        <taxon>Erythrobacteraceae</taxon>
        <taxon>Erythrobacter/Porphyrobacter group</taxon>
        <taxon>Erythrobacter</taxon>
    </lineage>
</organism>
<dbReference type="InterPro" id="IPR004360">
    <property type="entry name" value="Glyas_Fos-R_dOase_dom"/>
</dbReference>
<comment type="caution">
    <text evidence="2">The sequence shown here is derived from an EMBL/GenBank/DDBJ whole genome shotgun (WGS) entry which is preliminary data.</text>
</comment>
<reference evidence="2 3" key="1">
    <citation type="submission" date="2014-04" db="EMBL/GenBank/DDBJ databases">
        <title>A comprehensive comparison of genomes of Erythrobacter spp. Strains.</title>
        <authorList>
            <person name="Zheng Q."/>
        </authorList>
    </citation>
    <scope>NUCLEOTIDE SEQUENCE [LARGE SCALE GENOMIC DNA]</scope>
    <source>
        <strain evidence="2 3">DSM 8509</strain>
    </source>
</reference>
<dbReference type="PATRIC" id="fig|39960.10.peg.2890"/>
<dbReference type="SUPFAM" id="SSF54593">
    <property type="entry name" value="Glyoxalase/Bleomycin resistance protein/Dihydroxybiphenyl dioxygenase"/>
    <property type="match status" value="1"/>
</dbReference>
<dbReference type="OrthoDB" id="108351at2"/>
<dbReference type="InterPro" id="IPR029068">
    <property type="entry name" value="Glyas_Bleomycin-R_OHBP_Dase"/>
</dbReference>
<proteinExistence type="predicted"/>
<evidence type="ECO:0000313" key="2">
    <source>
        <dbReference type="EMBL" id="KEO96747.1"/>
    </source>
</evidence>
<accession>A0A074NGI8</accession>
<protein>
    <recommendedName>
        <fullName evidence="1">VOC domain-containing protein</fullName>
    </recommendedName>
</protein>
<keyword evidence="3" id="KW-1185">Reference proteome</keyword>
<gene>
    <name evidence="2" type="ORF">EH32_08670</name>
</gene>
<dbReference type="RefSeq" id="WP_081845571.1">
    <property type="nucleotide sequence ID" value="NZ_CP017057.1"/>
</dbReference>
<dbReference type="Gene3D" id="3.10.180.10">
    <property type="entry name" value="2,3-Dihydroxybiphenyl 1,2-Dioxygenase, domain 1"/>
    <property type="match status" value="1"/>
</dbReference>
<dbReference type="Pfam" id="PF00903">
    <property type="entry name" value="Glyoxalase"/>
    <property type="match status" value="1"/>
</dbReference>
<evidence type="ECO:0000313" key="3">
    <source>
        <dbReference type="Proteomes" id="UP000027866"/>
    </source>
</evidence>
<feature type="domain" description="VOC" evidence="1">
    <location>
        <begin position="45"/>
        <end position="194"/>
    </location>
</feature>
<dbReference type="InterPro" id="IPR037523">
    <property type="entry name" value="VOC_core"/>
</dbReference>
<dbReference type="PROSITE" id="PS51819">
    <property type="entry name" value="VOC"/>
    <property type="match status" value="1"/>
</dbReference>
<evidence type="ECO:0000259" key="1">
    <source>
        <dbReference type="PROSITE" id="PS51819"/>
    </source>
</evidence>
<dbReference type="AlphaFoldDB" id="A0A074NGI8"/>
<dbReference type="EMBL" id="JMIX01000004">
    <property type="protein sequence ID" value="KEO96747.1"/>
    <property type="molecule type" value="Genomic_DNA"/>
</dbReference>
<dbReference type="Proteomes" id="UP000027866">
    <property type="component" value="Unassembled WGS sequence"/>
</dbReference>
<dbReference type="PROSITE" id="PS51257">
    <property type="entry name" value="PROKAR_LIPOPROTEIN"/>
    <property type="match status" value="1"/>
</dbReference>